<accession>A0A8H4VVD3</accession>
<gene>
    <name evidence="1" type="ORF">G7Y89_g14102</name>
</gene>
<dbReference type="Proteomes" id="UP000566819">
    <property type="component" value="Unassembled WGS sequence"/>
</dbReference>
<dbReference type="EMBL" id="JAAMPI010001781">
    <property type="protein sequence ID" value="KAF4624071.1"/>
    <property type="molecule type" value="Genomic_DNA"/>
</dbReference>
<organism evidence="1 2">
    <name type="scientific">Cudoniella acicularis</name>
    <dbReference type="NCBI Taxonomy" id="354080"/>
    <lineage>
        <taxon>Eukaryota</taxon>
        <taxon>Fungi</taxon>
        <taxon>Dikarya</taxon>
        <taxon>Ascomycota</taxon>
        <taxon>Pezizomycotina</taxon>
        <taxon>Leotiomycetes</taxon>
        <taxon>Helotiales</taxon>
        <taxon>Tricladiaceae</taxon>
        <taxon>Cudoniella</taxon>
    </lineage>
</organism>
<dbReference type="AlphaFoldDB" id="A0A8H4VVD3"/>
<evidence type="ECO:0000313" key="1">
    <source>
        <dbReference type="EMBL" id="KAF4624071.1"/>
    </source>
</evidence>
<proteinExistence type="predicted"/>
<sequence>MENGKTTIELPKYSPGSMAAFVRWAYTGSLVVLGQNILDDPVYEEIGGYVFSCLWILGGKLSALKFTNDAVRNFMCGFENERISAGVAEYVYGNTTSASKLRLFVRDHLTTKSPFCDCECLDETERKEWAELLGKGGELVVECMFGGGLHNCADGASLTLPPFHSIYLEDIGGLTVKEWYNQKP</sequence>
<protein>
    <recommendedName>
        <fullName evidence="3">BTB domain-containing protein</fullName>
    </recommendedName>
</protein>
<reference evidence="1 2" key="1">
    <citation type="submission" date="2020-03" db="EMBL/GenBank/DDBJ databases">
        <title>Draft Genome Sequence of Cudoniella acicularis.</title>
        <authorList>
            <person name="Buettner E."/>
            <person name="Kellner H."/>
        </authorList>
    </citation>
    <scope>NUCLEOTIDE SEQUENCE [LARGE SCALE GENOMIC DNA]</scope>
    <source>
        <strain evidence="1 2">DSM 108380</strain>
    </source>
</reference>
<name>A0A8H4VVD3_9HELO</name>
<keyword evidence="2" id="KW-1185">Reference proteome</keyword>
<evidence type="ECO:0008006" key="3">
    <source>
        <dbReference type="Google" id="ProtNLM"/>
    </source>
</evidence>
<dbReference type="OrthoDB" id="194443at2759"/>
<evidence type="ECO:0000313" key="2">
    <source>
        <dbReference type="Proteomes" id="UP000566819"/>
    </source>
</evidence>
<dbReference type="CDD" id="cd18186">
    <property type="entry name" value="BTB_POZ_ZBTB_KLHL-like"/>
    <property type="match status" value="1"/>
</dbReference>
<comment type="caution">
    <text evidence="1">The sequence shown here is derived from an EMBL/GenBank/DDBJ whole genome shotgun (WGS) entry which is preliminary data.</text>
</comment>